<dbReference type="GO" id="GO:0071949">
    <property type="term" value="F:FAD binding"/>
    <property type="evidence" value="ECO:0007669"/>
    <property type="project" value="InterPro"/>
</dbReference>
<dbReference type="AlphaFoldDB" id="A0A0P0UR63"/>
<dbReference type="OrthoDB" id="9769565at2"/>
<reference evidence="9 10" key="2">
    <citation type="journal article" date="2016" name="ISME J.">
        <title>Heterogeneous composition of key metabolic gene clusters in a vent mussel symbiont population.</title>
        <authorList>
            <person name="Ikuta T."/>
            <person name="Takaki Y."/>
            <person name="Nagai Y."/>
            <person name="Shimamura S."/>
            <person name="Tsuda M."/>
            <person name="Kawagucci S."/>
            <person name="Aoki Y."/>
            <person name="Inoue K."/>
            <person name="Teruya M."/>
            <person name="Satou K."/>
            <person name="Teruya K."/>
            <person name="Shimoji M."/>
            <person name="Tamotsu H."/>
            <person name="Hirano T."/>
            <person name="Maruyama T."/>
            <person name="Yoshida T."/>
        </authorList>
    </citation>
    <scope>NUCLEOTIDE SEQUENCE [LARGE SCALE GENOMIC DNA]</scope>
    <source>
        <strain evidence="9 10">Myojin Knoll</strain>
    </source>
</reference>
<protein>
    <recommendedName>
        <fullName evidence="8">FAD-binding domain-containing protein</fullName>
    </recommendedName>
</protein>
<name>A0A0P0UR63_9GAMM</name>
<evidence type="ECO:0000259" key="8">
    <source>
        <dbReference type="Pfam" id="PF01494"/>
    </source>
</evidence>
<dbReference type="GO" id="GO:0006744">
    <property type="term" value="P:ubiquinone biosynthetic process"/>
    <property type="evidence" value="ECO:0007669"/>
    <property type="project" value="UniProtKB-UniPathway"/>
</dbReference>
<evidence type="ECO:0000313" key="9">
    <source>
        <dbReference type="EMBL" id="BAS67717.1"/>
    </source>
</evidence>
<dbReference type="InterPro" id="IPR036188">
    <property type="entry name" value="FAD/NAD-bd_sf"/>
</dbReference>
<keyword evidence="4" id="KW-0285">Flavoprotein</keyword>
<dbReference type="PANTHER" id="PTHR43876">
    <property type="entry name" value="UBIQUINONE BIOSYNTHESIS MONOOXYGENASE COQ6, MITOCHONDRIAL"/>
    <property type="match status" value="1"/>
</dbReference>
<dbReference type="GO" id="GO:0004497">
    <property type="term" value="F:monooxygenase activity"/>
    <property type="evidence" value="ECO:0007669"/>
    <property type="project" value="UniProtKB-KW"/>
</dbReference>
<dbReference type="Pfam" id="PF01494">
    <property type="entry name" value="FAD_binding_3"/>
    <property type="match status" value="1"/>
</dbReference>
<sequence>MQTNYDIVIIGGGPAGLSFACSMIDTNVQVLVVEKSNLETISKPTYDGREIALTHQSLGILKTLGVWGLVDKKEVSLLKEAKVFDGDSPSLLNFKSSSSGIEALGYLVPNYQLRQALYRRVSQASNVTIMTDASVSDVDYQTSHSKVIFADGTKVEAKLVIAADSRFSSIRRKVGIPSMMKDFSKVMIVTRMKHEKSHQNIALECFDYGQTLALLPMIGNESSIVLTVKTEQSQSIIDMSEEDFNAKMTQDFRGELGQLTQVGERHFYPLVGVHADTFIANRFALVGDAAVGMHPVTAHGFNLGLRGQSILAKLVKEAIEQGQDIGSSSLLRLFEKKQIRLTRMMFHGTNGIVALFTNDAPMAKHIRRFVLNFAERFPPIKHLITQHLTESSKGAFPKLKKVLQK</sequence>
<evidence type="ECO:0000256" key="5">
    <source>
        <dbReference type="ARBA" id="ARBA00022827"/>
    </source>
</evidence>
<gene>
    <name evidence="9" type="ORF">BSEPE_0723</name>
</gene>
<keyword evidence="7" id="KW-0503">Monooxygenase</keyword>
<reference evidence="9 10" key="1">
    <citation type="journal article" date="2000" name="Mar. Ecol. Prog. Ser.">
        <title>Phylogenetic characterization of endosymbionts in three hydrothermal vent mussels: influence on host distributions.</title>
        <authorList>
            <person name="Fujiwara Y."/>
            <person name="Takai K."/>
            <person name="Uematsu K."/>
            <person name="Tsuchida S."/>
            <person name="Hunt J.C."/>
            <person name="Hashimoto J."/>
        </authorList>
    </citation>
    <scope>NUCLEOTIDE SEQUENCE [LARGE SCALE GENOMIC DNA]</scope>
    <source>
        <strain evidence="9 10">Myojin Knoll</strain>
    </source>
</reference>
<dbReference type="Proteomes" id="UP000067399">
    <property type="component" value="Chromosome"/>
</dbReference>
<keyword evidence="10" id="KW-1185">Reference proteome</keyword>
<dbReference type="UniPathway" id="UPA00232"/>
<dbReference type="RefSeq" id="WP_066044250.1">
    <property type="nucleotide sequence ID" value="NZ_AP013042.1"/>
</dbReference>
<comment type="similarity">
    <text evidence="3">Belongs to the UbiH/COQ6 family.</text>
</comment>
<comment type="pathway">
    <text evidence="2">Cofactor biosynthesis; ubiquinone biosynthesis.</text>
</comment>
<dbReference type="NCBIfam" id="TIGR01988">
    <property type="entry name" value="Ubi-OHases"/>
    <property type="match status" value="1"/>
</dbReference>
<evidence type="ECO:0000256" key="3">
    <source>
        <dbReference type="ARBA" id="ARBA00005349"/>
    </source>
</evidence>
<keyword evidence="5" id="KW-0274">FAD</keyword>
<proteinExistence type="inferred from homology"/>
<keyword evidence="6" id="KW-0560">Oxidoreductase</keyword>
<dbReference type="InterPro" id="IPR051205">
    <property type="entry name" value="UbiH/COQ6_monooxygenase"/>
</dbReference>
<dbReference type="GO" id="GO:0016705">
    <property type="term" value="F:oxidoreductase activity, acting on paired donors, with incorporation or reduction of molecular oxygen"/>
    <property type="evidence" value="ECO:0007669"/>
    <property type="project" value="InterPro"/>
</dbReference>
<evidence type="ECO:0000256" key="4">
    <source>
        <dbReference type="ARBA" id="ARBA00022630"/>
    </source>
</evidence>
<dbReference type="NCBIfam" id="NF006593">
    <property type="entry name" value="PRK09126.1"/>
    <property type="match status" value="1"/>
</dbReference>
<dbReference type="InterPro" id="IPR010971">
    <property type="entry name" value="UbiH/COQ6"/>
</dbReference>
<feature type="domain" description="FAD-binding" evidence="8">
    <location>
        <begin position="5"/>
        <end position="320"/>
    </location>
</feature>
<dbReference type="KEGG" id="ebh:BSEPE_0723"/>
<evidence type="ECO:0000256" key="7">
    <source>
        <dbReference type="ARBA" id="ARBA00023033"/>
    </source>
</evidence>
<evidence type="ECO:0000256" key="2">
    <source>
        <dbReference type="ARBA" id="ARBA00004749"/>
    </source>
</evidence>
<dbReference type="SUPFAM" id="SSF51905">
    <property type="entry name" value="FAD/NAD(P)-binding domain"/>
    <property type="match status" value="1"/>
</dbReference>
<dbReference type="Gene3D" id="3.50.50.60">
    <property type="entry name" value="FAD/NAD(P)-binding domain"/>
    <property type="match status" value="2"/>
</dbReference>
<comment type="cofactor">
    <cofactor evidence="1">
        <name>FAD</name>
        <dbReference type="ChEBI" id="CHEBI:57692"/>
    </cofactor>
</comment>
<evidence type="ECO:0000256" key="6">
    <source>
        <dbReference type="ARBA" id="ARBA00023002"/>
    </source>
</evidence>
<organism evidence="9 10">
    <name type="scientific">endosymbiont of Bathymodiolus septemdierum str. Myojin knoll</name>
    <dbReference type="NCBI Taxonomy" id="1303921"/>
    <lineage>
        <taxon>Bacteria</taxon>
        <taxon>Pseudomonadati</taxon>
        <taxon>Pseudomonadota</taxon>
        <taxon>Gammaproteobacteria</taxon>
        <taxon>sulfur-oxidizing symbionts</taxon>
    </lineage>
</organism>
<dbReference type="EMBL" id="AP013042">
    <property type="protein sequence ID" value="BAS67717.1"/>
    <property type="molecule type" value="Genomic_DNA"/>
</dbReference>
<dbReference type="PANTHER" id="PTHR43876:SF25">
    <property type="entry name" value="MONOOXYGENASE NMA2164"/>
    <property type="match status" value="1"/>
</dbReference>
<accession>A0A0P0UR63</accession>
<dbReference type="STRING" id="1303921.BSEPE_0723"/>
<evidence type="ECO:0000256" key="1">
    <source>
        <dbReference type="ARBA" id="ARBA00001974"/>
    </source>
</evidence>
<dbReference type="InterPro" id="IPR002938">
    <property type="entry name" value="FAD-bd"/>
</dbReference>
<evidence type="ECO:0000313" key="10">
    <source>
        <dbReference type="Proteomes" id="UP000067399"/>
    </source>
</evidence>
<dbReference type="PRINTS" id="PR00420">
    <property type="entry name" value="RNGMNOXGNASE"/>
</dbReference>